<dbReference type="GO" id="GO:0006879">
    <property type="term" value="P:intracellular iron ion homeostasis"/>
    <property type="evidence" value="ECO:0007669"/>
    <property type="project" value="InterPro"/>
</dbReference>
<protein>
    <submittedName>
        <fullName evidence="2">Uncharacterized protein</fullName>
    </submittedName>
</protein>
<dbReference type="PANTHER" id="PTHR12735">
    <property type="entry name" value="BOLA-LIKE PROTEIN-RELATED"/>
    <property type="match status" value="1"/>
</dbReference>
<dbReference type="GO" id="GO:0005829">
    <property type="term" value="C:cytosol"/>
    <property type="evidence" value="ECO:0007669"/>
    <property type="project" value="TreeGrafter"/>
</dbReference>
<name>A0A6A6KYN9_HEVBR</name>
<dbReference type="Gene3D" id="3.30.300.90">
    <property type="entry name" value="BolA-like"/>
    <property type="match status" value="1"/>
</dbReference>
<dbReference type="GO" id="GO:0051537">
    <property type="term" value="F:2 iron, 2 sulfur cluster binding"/>
    <property type="evidence" value="ECO:0007669"/>
    <property type="project" value="InterPro"/>
</dbReference>
<dbReference type="AlphaFoldDB" id="A0A6A6KYN9"/>
<comment type="caution">
    <text evidence="2">The sequence shown here is derived from an EMBL/GenBank/DDBJ whole genome shotgun (WGS) entry which is preliminary data.</text>
</comment>
<dbReference type="Proteomes" id="UP000467840">
    <property type="component" value="Chromosome 13"/>
</dbReference>
<dbReference type="InterPro" id="IPR036065">
    <property type="entry name" value="BolA-like_sf"/>
</dbReference>
<evidence type="ECO:0000313" key="2">
    <source>
        <dbReference type="EMBL" id="KAF2293196.1"/>
    </source>
</evidence>
<organism evidence="2 3">
    <name type="scientific">Hevea brasiliensis</name>
    <name type="common">Para rubber tree</name>
    <name type="synonym">Siphonia brasiliensis</name>
    <dbReference type="NCBI Taxonomy" id="3981"/>
    <lineage>
        <taxon>Eukaryota</taxon>
        <taxon>Viridiplantae</taxon>
        <taxon>Streptophyta</taxon>
        <taxon>Embryophyta</taxon>
        <taxon>Tracheophyta</taxon>
        <taxon>Spermatophyta</taxon>
        <taxon>Magnoliopsida</taxon>
        <taxon>eudicotyledons</taxon>
        <taxon>Gunneridae</taxon>
        <taxon>Pentapetalae</taxon>
        <taxon>rosids</taxon>
        <taxon>fabids</taxon>
        <taxon>Malpighiales</taxon>
        <taxon>Euphorbiaceae</taxon>
        <taxon>Crotonoideae</taxon>
        <taxon>Micrandreae</taxon>
        <taxon>Hevea</taxon>
    </lineage>
</organism>
<accession>A0A6A6KYN9</accession>
<dbReference type="GO" id="GO:0051604">
    <property type="term" value="P:protein maturation"/>
    <property type="evidence" value="ECO:0007669"/>
    <property type="project" value="InterPro"/>
</dbReference>
<dbReference type="SUPFAM" id="SSF82657">
    <property type="entry name" value="BolA-like"/>
    <property type="match status" value="1"/>
</dbReference>
<dbReference type="Pfam" id="PF01722">
    <property type="entry name" value="BolA"/>
    <property type="match status" value="1"/>
</dbReference>
<sequence>MNEEIHAIEKKYMGVNYLKEKKPIGVKWLYKTKYKPNGEVEHFKAKLVVKGYKQKPGVDYFEVFTSVARCGASFAIEIVSEQFEGKRLLGRRGLVNAALEEEMEQIHALSIRKAVTPGQWQQQLESEKSTSAA</sequence>
<comment type="similarity">
    <text evidence="1">Belongs to the BolA/IbaG family.</text>
</comment>
<dbReference type="EMBL" id="JAAGAX010000014">
    <property type="protein sequence ID" value="KAF2293196.1"/>
    <property type="molecule type" value="Genomic_DNA"/>
</dbReference>
<evidence type="ECO:0000256" key="1">
    <source>
        <dbReference type="RuleBase" id="RU003860"/>
    </source>
</evidence>
<dbReference type="GO" id="GO:0005634">
    <property type="term" value="C:nucleus"/>
    <property type="evidence" value="ECO:0007669"/>
    <property type="project" value="TreeGrafter"/>
</dbReference>
<evidence type="ECO:0000313" key="3">
    <source>
        <dbReference type="Proteomes" id="UP000467840"/>
    </source>
</evidence>
<proteinExistence type="inferred from homology"/>
<reference evidence="2 3" key="1">
    <citation type="journal article" date="2020" name="Mol. Plant">
        <title>The Chromosome-Based Rubber Tree Genome Provides New Insights into Spurge Genome Evolution and Rubber Biosynthesis.</title>
        <authorList>
            <person name="Liu J."/>
            <person name="Shi C."/>
            <person name="Shi C.C."/>
            <person name="Li W."/>
            <person name="Zhang Q.J."/>
            <person name="Zhang Y."/>
            <person name="Li K."/>
            <person name="Lu H.F."/>
            <person name="Shi C."/>
            <person name="Zhu S.T."/>
            <person name="Xiao Z.Y."/>
            <person name="Nan H."/>
            <person name="Yue Y."/>
            <person name="Zhu X.G."/>
            <person name="Wu Y."/>
            <person name="Hong X.N."/>
            <person name="Fan G.Y."/>
            <person name="Tong Y."/>
            <person name="Zhang D."/>
            <person name="Mao C.L."/>
            <person name="Liu Y.L."/>
            <person name="Hao S.J."/>
            <person name="Liu W.Q."/>
            <person name="Lv M.Q."/>
            <person name="Zhang H.B."/>
            <person name="Liu Y."/>
            <person name="Hu-Tang G.R."/>
            <person name="Wang J.P."/>
            <person name="Wang J.H."/>
            <person name="Sun Y.H."/>
            <person name="Ni S.B."/>
            <person name="Chen W.B."/>
            <person name="Zhang X.C."/>
            <person name="Jiao Y.N."/>
            <person name="Eichler E.E."/>
            <person name="Li G.H."/>
            <person name="Liu X."/>
            <person name="Gao L.Z."/>
        </authorList>
    </citation>
    <scope>NUCLEOTIDE SEQUENCE [LARGE SCALE GENOMIC DNA]</scope>
    <source>
        <strain evidence="3">cv. GT1</strain>
        <tissue evidence="2">Leaf</tissue>
    </source>
</reference>
<gene>
    <name evidence="2" type="ORF">GH714_038842</name>
</gene>
<keyword evidence="3" id="KW-1185">Reference proteome</keyword>
<dbReference type="PANTHER" id="PTHR12735:SF27">
    <property type="entry name" value="BOLA-LIKE PROTEIN 2"/>
    <property type="match status" value="1"/>
</dbReference>
<dbReference type="InterPro" id="IPR045115">
    <property type="entry name" value="BOL2"/>
</dbReference>
<dbReference type="InterPro" id="IPR002634">
    <property type="entry name" value="BolA"/>
</dbReference>